<dbReference type="PROSITE" id="PS50885">
    <property type="entry name" value="HAMP"/>
    <property type="match status" value="1"/>
</dbReference>
<keyword evidence="2" id="KW-1133">Transmembrane helix</keyword>
<dbReference type="NCBIfam" id="TIGR00254">
    <property type="entry name" value="GGDEF"/>
    <property type="match status" value="1"/>
</dbReference>
<dbReference type="InterPro" id="IPR029787">
    <property type="entry name" value="Nucleotide_cyclase"/>
</dbReference>
<evidence type="ECO:0000313" key="5">
    <source>
        <dbReference type="EMBL" id="QJQ33401.1"/>
    </source>
</evidence>
<organism evidence="5 6">
    <name type="scientific">Sphingomonas lacunae</name>
    <dbReference type="NCBI Taxonomy" id="2698828"/>
    <lineage>
        <taxon>Bacteria</taxon>
        <taxon>Pseudomonadati</taxon>
        <taxon>Pseudomonadota</taxon>
        <taxon>Alphaproteobacteria</taxon>
        <taxon>Sphingomonadales</taxon>
        <taxon>Sphingomonadaceae</taxon>
        <taxon>Sphingomonas</taxon>
    </lineage>
</organism>
<sequence>MTEPHPPHSATDARISLQHALGRSLALVALLAVTLSLTVVLVTGFLLFKQYARHNLELVAEQASYSLEVPVVFNDAVAAREAMAPIVADESIDEITIIKTNGDVMTRWERPGRLKNSLLARMVFPDPMVAPIGPADKPVAHVRVVGGAQGLDRLLTGTILGALGCLVVTFIGTGLIGARLRRTIIEPIQSIAEVAQTVRSDRTFERRAPSATITEVDDLSRGFNSLLDELQDWHQQLDRAHEALLHRASHDTLSGLPNRAAFVDAVGVAIRAAQRNGEKFAMLFLDGDGFKQINDRYGHVAGDRVIAAIAQRITHVLRFGDTAARMGGDEFAILILHLEQVEDASAVADRITKVMLEPIDIGSGLHVTISLSIGQAIYPDHGDDVETLIRSADEHMYQDKHSKIRTGPVAGEESATASLSGDQP</sequence>
<keyword evidence="2" id="KW-0472">Membrane</keyword>
<feature type="transmembrane region" description="Helical" evidence="2">
    <location>
        <begin position="25"/>
        <end position="48"/>
    </location>
</feature>
<dbReference type="KEGG" id="slan:GV829_13960"/>
<dbReference type="GO" id="GO:0007165">
    <property type="term" value="P:signal transduction"/>
    <property type="evidence" value="ECO:0007669"/>
    <property type="project" value="InterPro"/>
</dbReference>
<keyword evidence="2" id="KW-0812">Transmembrane</keyword>
<dbReference type="GO" id="GO:0016020">
    <property type="term" value="C:membrane"/>
    <property type="evidence" value="ECO:0007669"/>
    <property type="project" value="InterPro"/>
</dbReference>
<feature type="domain" description="HAMP" evidence="3">
    <location>
        <begin position="182"/>
        <end position="235"/>
    </location>
</feature>
<dbReference type="Pfam" id="PF00990">
    <property type="entry name" value="GGDEF"/>
    <property type="match status" value="1"/>
</dbReference>
<dbReference type="InterPro" id="IPR033417">
    <property type="entry name" value="CHASE8"/>
</dbReference>
<evidence type="ECO:0000256" key="2">
    <source>
        <dbReference type="SAM" id="Phobius"/>
    </source>
</evidence>
<dbReference type="InterPro" id="IPR043128">
    <property type="entry name" value="Rev_trsase/Diguanyl_cyclase"/>
</dbReference>
<name>A0A6M4B1U9_9SPHN</name>
<evidence type="ECO:0000259" key="3">
    <source>
        <dbReference type="PROSITE" id="PS50885"/>
    </source>
</evidence>
<dbReference type="RefSeq" id="WP_169947620.1">
    <property type="nucleotide sequence ID" value="NZ_CP053015.1"/>
</dbReference>
<dbReference type="EMBL" id="CP053015">
    <property type="protein sequence ID" value="QJQ33401.1"/>
    <property type="molecule type" value="Genomic_DNA"/>
</dbReference>
<dbReference type="PROSITE" id="PS50887">
    <property type="entry name" value="GGDEF"/>
    <property type="match status" value="1"/>
</dbReference>
<evidence type="ECO:0000256" key="1">
    <source>
        <dbReference type="SAM" id="MobiDB-lite"/>
    </source>
</evidence>
<dbReference type="Pfam" id="PF17152">
    <property type="entry name" value="CHASE8"/>
    <property type="match status" value="1"/>
</dbReference>
<dbReference type="PANTHER" id="PTHR46663">
    <property type="entry name" value="DIGUANYLATE CYCLASE DGCT-RELATED"/>
    <property type="match status" value="1"/>
</dbReference>
<evidence type="ECO:0000313" key="6">
    <source>
        <dbReference type="Proteomes" id="UP000503018"/>
    </source>
</evidence>
<dbReference type="Gene3D" id="6.10.340.10">
    <property type="match status" value="1"/>
</dbReference>
<dbReference type="AlphaFoldDB" id="A0A6M4B1U9"/>
<reference evidence="5 6" key="1">
    <citation type="submission" date="2020-01" db="EMBL/GenBank/DDBJ databases">
        <title>Sphingomonas sp. strain CSW-10.</title>
        <authorList>
            <person name="Chen W.-M."/>
        </authorList>
    </citation>
    <scope>NUCLEOTIDE SEQUENCE [LARGE SCALE GENOMIC DNA]</scope>
    <source>
        <strain evidence="5 6">CSW-10</strain>
    </source>
</reference>
<gene>
    <name evidence="5" type="ORF">GV829_13960</name>
</gene>
<dbReference type="Pfam" id="PF00672">
    <property type="entry name" value="HAMP"/>
    <property type="match status" value="1"/>
</dbReference>
<dbReference type="SUPFAM" id="SSF55073">
    <property type="entry name" value="Nucleotide cyclase"/>
    <property type="match status" value="1"/>
</dbReference>
<feature type="compositionally biased region" description="Polar residues" evidence="1">
    <location>
        <begin position="415"/>
        <end position="424"/>
    </location>
</feature>
<dbReference type="PANTHER" id="PTHR46663:SF2">
    <property type="entry name" value="GGDEF DOMAIN-CONTAINING PROTEIN"/>
    <property type="match status" value="1"/>
</dbReference>
<dbReference type="CDD" id="cd01949">
    <property type="entry name" value="GGDEF"/>
    <property type="match status" value="1"/>
</dbReference>
<accession>A0A6M4B1U9</accession>
<dbReference type="InterPro" id="IPR052163">
    <property type="entry name" value="DGC-Regulatory_Protein"/>
</dbReference>
<dbReference type="SMART" id="SM00267">
    <property type="entry name" value="GGDEF"/>
    <property type="match status" value="1"/>
</dbReference>
<keyword evidence="6" id="KW-1185">Reference proteome</keyword>
<dbReference type="Gene3D" id="3.30.70.270">
    <property type="match status" value="1"/>
</dbReference>
<dbReference type="InterPro" id="IPR000160">
    <property type="entry name" value="GGDEF_dom"/>
</dbReference>
<dbReference type="SMART" id="SM00304">
    <property type="entry name" value="HAMP"/>
    <property type="match status" value="1"/>
</dbReference>
<proteinExistence type="predicted"/>
<feature type="domain" description="GGDEF" evidence="4">
    <location>
        <begin position="278"/>
        <end position="413"/>
    </location>
</feature>
<evidence type="ECO:0000259" key="4">
    <source>
        <dbReference type="PROSITE" id="PS50887"/>
    </source>
</evidence>
<feature type="transmembrane region" description="Helical" evidence="2">
    <location>
        <begin position="159"/>
        <end position="180"/>
    </location>
</feature>
<feature type="region of interest" description="Disordered" evidence="1">
    <location>
        <begin position="399"/>
        <end position="424"/>
    </location>
</feature>
<dbReference type="Proteomes" id="UP000503018">
    <property type="component" value="Chromosome"/>
</dbReference>
<dbReference type="InterPro" id="IPR003660">
    <property type="entry name" value="HAMP_dom"/>
</dbReference>
<protein>
    <submittedName>
        <fullName evidence="5">Diguanylate cyclase</fullName>
    </submittedName>
</protein>